<reference evidence="3" key="1">
    <citation type="submission" date="2017-04" db="EMBL/GenBank/DDBJ databases">
        <authorList>
            <person name="Varghese N."/>
            <person name="Submissions S."/>
        </authorList>
    </citation>
    <scope>NUCLEOTIDE SEQUENCE [LARGE SCALE GENOMIC DNA]</scope>
    <source>
        <strain evidence="3">Ballard 720</strain>
    </source>
</reference>
<dbReference type="STRING" id="28094.SAMN06295900_101267"/>
<dbReference type="Proteomes" id="UP000192911">
    <property type="component" value="Unassembled WGS sequence"/>
</dbReference>
<dbReference type="EMBL" id="FXAH01000001">
    <property type="protein sequence ID" value="SME95102.1"/>
    <property type="molecule type" value="Genomic_DNA"/>
</dbReference>
<dbReference type="AlphaFoldDB" id="A0A1X7CEH9"/>
<sequence length="55" mass="6071">MEPLRILVTATVLLAITAVGGIVMAGMRLAGKDYPPTSFARRNADLREERMDPRE</sequence>
<evidence type="ECO:0000256" key="1">
    <source>
        <dbReference type="SAM" id="Phobius"/>
    </source>
</evidence>
<keyword evidence="3" id="KW-1185">Reference proteome</keyword>
<evidence type="ECO:0000313" key="2">
    <source>
        <dbReference type="EMBL" id="SME95102.1"/>
    </source>
</evidence>
<gene>
    <name evidence="2" type="ORF">SAMN06295900_101267</name>
</gene>
<proteinExistence type="predicted"/>
<evidence type="ECO:0000313" key="3">
    <source>
        <dbReference type="Proteomes" id="UP000192911"/>
    </source>
</evidence>
<feature type="transmembrane region" description="Helical" evidence="1">
    <location>
        <begin position="6"/>
        <end position="27"/>
    </location>
</feature>
<keyword evidence="1" id="KW-1133">Transmembrane helix</keyword>
<keyword evidence="1" id="KW-0812">Transmembrane</keyword>
<keyword evidence="1" id="KW-0472">Membrane</keyword>
<accession>A0A1X7CEH9</accession>
<dbReference type="GeneID" id="95549255"/>
<dbReference type="RefSeq" id="WP_158243522.1">
    <property type="nucleotide sequence ID" value="NZ_BSQD01000001.1"/>
</dbReference>
<organism evidence="2 3">
    <name type="scientific">Trinickia caryophylli</name>
    <name type="common">Paraburkholderia caryophylli</name>
    <dbReference type="NCBI Taxonomy" id="28094"/>
    <lineage>
        <taxon>Bacteria</taxon>
        <taxon>Pseudomonadati</taxon>
        <taxon>Pseudomonadota</taxon>
        <taxon>Betaproteobacteria</taxon>
        <taxon>Burkholderiales</taxon>
        <taxon>Burkholderiaceae</taxon>
        <taxon>Trinickia</taxon>
    </lineage>
</organism>
<name>A0A1X7CEH9_TRICW</name>
<protein>
    <submittedName>
        <fullName evidence="2">Uncharacterized protein</fullName>
    </submittedName>
</protein>